<gene>
    <name evidence="3" type="ORF">ACFFHM_14365</name>
</gene>
<dbReference type="Gene3D" id="3.30.460.10">
    <property type="entry name" value="Beta Polymerase, domain 2"/>
    <property type="match status" value="1"/>
</dbReference>
<feature type="domain" description="Protein-PII uridylyltransferase N-terminal" evidence="1">
    <location>
        <begin position="37"/>
        <end position="154"/>
    </location>
</feature>
<evidence type="ECO:0000313" key="4">
    <source>
        <dbReference type="Proteomes" id="UP001589838"/>
    </source>
</evidence>
<dbReference type="Proteomes" id="UP001589838">
    <property type="component" value="Unassembled WGS sequence"/>
</dbReference>
<dbReference type="EMBL" id="JBHLUX010000036">
    <property type="protein sequence ID" value="MFC0471644.1"/>
    <property type="molecule type" value="Genomic_DNA"/>
</dbReference>
<dbReference type="Pfam" id="PF03445">
    <property type="entry name" value="DUF294"/>
    <property type="match status" value="1"/>
</dbReference>
<reference evidence="3 4" key="1">
    <citation type="submission" date="2024-09" db="EMBL/GenBank/DDBJ databases">
        <authorList>
            <person name="Sun Q."/>
            <person name="Mori K."/>
        </authorList>
    </citation>
    <scope>NUCLEOTIDE SEQUENCE [LARGE SCALE GENOMIC DNA]</scope>
    <source>
        <strain evidence="3 4">NCAIM B.02610</strain>
    </source>
</reference>
<dbReference type="RefSeq" id="WP_335961670.1">
    <property type="nucleotide sequence ID" value="NZ_JAXBLX010000019.1"/>
</dbReference>
<evidence type="ECO:0000313" key="3">
    <source>
        <dbReference type="EMBL" id="MFC0471644.1"/>
    </source>
</evidence>
<keyword evidence="4" id="KW-1185">Reference proteome</keyword>
<dbReference type="CDD" id="cd05401">
    <property type="entry name" value="NT_GlnE_GlnD_like"/>
    <property type="match status" value="1"/>
</dbReference>
<proteinExistence type="predicted"/>
<accession>A0ABV6KEH9</accession>
<protein>
    <submittedName>
        <fullName evidence="3">DUF294 nucleotidyltransferase-like domain-containing protein</fullName>
    </submittedName>
</protein>
<organism evidence="3 4">
    <name type="scientific">Halalkalibacter kiskunsagensis</name>
    <dbReference type="NCBI Taxonomy" id="1548599"/>
    <lineage>
        <taxon>Bacteria</taxon>
        <taxon>Bacillati</taxon>
        <taxon>Bacillota</taxon>
        <taxon>Bacilli</taxon>
        <taxon>Bacillales</taxon>
        <taxon>Bacillaceae</taxon>
        <taxon>Halalkalibacter</taxon>
    </lineage>
</organism>
<comment type="caution">
    <text evidence="3">The sequence shown here is derived from an EMBL/GenBank/DDBJ whole genome shotgun (WGS) entry which is preliminary data.</text>
</comment>
<feature type="domain" description="DUF294" evidence="2">
    <location>
        <begin position="193"/>
        <end position="328"/>
    </location>
</feature>
<sequence length="335" mass="39640">MTGAKVYPTFGDHEWAARCKLLYEERQQTIHNQEHTSASLQSSHELIIEKAVCLALEKTESEWGEPPAHFAFFLMGSGGRLEQSFWSDQDHGLVFESSNEEDEAYFLHLGREIVYVLEKVGYERCDGKVMASNPKWCCSYSDWEKQLNSWLHEDKWETLRYILTFVDARSISGEYEMVRRLKQTLFKMIHGQPRLLRRLTENTGRLKKGLGLFNQLLVETKGKHKGKFDFKQIVLFPYVNGLRLLAIEQHILSTSTIERFQQLPSKYEQFKQVQQSFERLLEARLSWQKEIKQYEQIHHLSLEQLSRDERKQLKAWVKEGHQLYQNIERLIQRVN</sequence>
<dbReference type="SUPFAM" id="SSF81301">
    <property type="entry name" value="Nucleotidyltransferase"/>
    <property type="match status" value="1"/>
</dbReference>
<evidence type="ECO:0000259" key="2">
    <source>
        <dbReference type="Pfam" id="PF10335"/>
    </source>
</evidence>
<name>A0ABV6KEH9_9BACI</name>
<dbReference type="Pfam" id="PF10335">
    <property type="entry name" value="DUF294_C"/>
    <property type="match status" value="1"/>
</dbReference>
<dbReference type="InterPro" id="IPR043519">
    <property type="entry name" value="NT_sf"/>
</dbReference>
<dbReference type="InterPro" id="IPR005105">
    <property type="entry name" value="GlnD_Uridyltrans_N"/>
</dbReference>
<dbReference type="InterPro" id="IPR018821">
    <property type="entry name" value="DUF294_put_nucleoTrafse_sb-bd"/>
</dbReference>
<evidence type="ECO:0000259" key="1">
    <source>
        <dbReference type="Pfam" id="PF03445"/>
    </source>
</evidence>